<dbReference type="AlphaFoldDB" id="A0AAI9T6K5"/>
<evidence type="ECO:0000313" key="3">
    <source>
        <dbReference type="Proteomes" id="UP001227192"/>
    </source>
</evidence>
<gene>
    <name evidence="2" type="ORF">VN97_g12114</name>
</gene>
<evidence type="ECO:0000256" key="1">
    <source>
        <dbReference type="SAM" id="MobiDB-lite"/>
    </source>
</evidence>
<evidence type="ECO:0000313" key="2">
    <source>
        <dbReference type="EMBL" id="KAJ9481368.1"/>
    </source>
</evidence>
<sequence>MIVNRDTLLPPVEGLGQRDGPEHWRGTNKSYQNPSSLFFKFQLATHYTSRIVKTISSCPVLFFFFHHLPIMAERQAATGAGGDRPPLRPGQIGPNHARNVAMKKRRRER</sequence>
<feature type="region of interest" description="Disordered" evidence="1">
    <location>
        <begin position="1"/>
        <end position="29"/>
    </location>
</feature>
<comment type="caution">
    <text evidence="2">The sequence shown here is derived from an EMBL/GenBank/DDBJ whole genome shotgun (WGS) entry which is preliminary data.</text>
</comment>
<dbReference type="Proteomes" id="UP001227192">
    <property type="component" value="Unassembled WGS sequence"/>
</dbReference>
<keyword evidence="3" id="KW-1185">Reference proteome</keyword>
<reference evidence="2" key="1">
    <citation type="submission" date="2015-06" db="EMBL/GenBank/DDBJ databases">
        <authorList>
            <person name="Nguyen H."/>
        </authorList>
    </citation>
    <scope>NUCLEOTIDE SEQUENCE</scope>
    <source>
        <strain evidence="2">DAOM 180753</strain>
    </source>
</reference>
<name>A0AAI9T6K5_PENTH</name>
<accession>A0AAI9T6K5</accession>
<proteinExistence type="predicted"/>
<dbReference type="EMBL" id="LACB01000805">
    <property type="protein sequence ID" value="KAJ9481368.1"/>
    <property type="molecule type" value="Genomic_DNA"/>
</dbReference>
<protein>
    <submittedName>
        <fullName evidence="2">Uncharacterized protein</fullName>
    </submittedName>
</protein>
<reference evidence="2" key="2">
    <citation type="journal article" date="2016" name="Fungal Biol.">
        <title>Ochratoxin A production by Penicillium thymicola.</title>
        <authorList>
            <person name="Nguyen H.D.T."/>
            <person name="McMullin D.R."/>
            <person name="Ponomareva E."/>
            <person name="Riley R."/>
            <person name="Pomraning K.R."/>
            <person name="Baker S.E."/>
            <person name="Seifert K.A."/>
        </authorList>
    </citation>
    <scope>NUCLEOTIDE SEQUENCE</scope>
    <source>
        <strain evidence="2">DAOM 180753</strain>
    </source>
</reference>
<organism evidence="2 3">
    <name type="scientific">Penicillium thymicola</name>
    <dbReference type="NCBI Taxonomy" id="293382"/>
    <lineage>
        <taxon>Eukaryota</taxon>
        <taxon>Fungi</taxon>
        <taxon>Dikarya</taxon>
        <taxon>Ascomycota</taxon>
        <taxon>Pezizomycotina</taxon>
        <taxon>Eurotiomycetes</taxon>
        <taxon>Eurotiomycetidae</taxon>
        <taxon>Eurotiales</taxon>
        <taxon>Aspergillaceae</taxon>
        <taxon>Penicillium</taxon>
    </lineage>
</organism>
<feature type="region of interest" description="Disordered" evidence="1">
    <location>
        <begin position="76"/>
        <end position="109"/>
    </location>
</feature>